<dbReference type="PANTHER" id="PTHR33841:SF5">
    <property type="entry name" value="DNA METHYLASE (MODIFICATION METHYLASE) (METHYLTRANSFERASE)-RELATED"/>
    <property type="match status" value="1"/>
</dbReference>
<evidence type="ECO:0000256" key="5">
    <source>
        <dbReference type="ARBA" id="ARBA00022747"/>
    </source>
</evidence>
<accession>A0A975F9I7</accession>
<evidence type="ECO:0000256" key="1">
    <source>
        <dbReference type="ARBA" id="ARBA00011900"/>
    </source>
</evidence>
<keyword evidence="4" id="KW-0949">S-adenosyl-L-methionine</keyword>
<dbReference type="PANTHER" id="PTHR33841">
    <property type="entry name" value="DNA METHYLTRANSFERASE YEEA-RELATED"/>
    <property type="match status" value="1"/>
</dbReference>
<dbReference type="Proteomes" id="UP000672009">
    <property type="component" value="Chromosome"/>
</dbReference>
<dbReference type="InterPro" id="IPR050953">
    <property type="entry name" value="N4_N6_ade-DNA_methylase"/>
</dbReference>
<dbReference type="RefSeq" id="WP_210218970.1">
    <property type="nucleotide sequence ID" value="NZ_CP072793.1"/>
</dbReference>
<protein>
    <recommendedName>
        <fullName evidence="1">site-specific DNA-methyltransferase (adenine-specific)</fullName>
        <ecNumber evidence="1">2.1.1.72</ecNumber>
    </recommendedName>
</protein>
<dbReference type="EC" id="2.1.1.72" evidence="1"/>
<evidence type="ECO:0000256" key="2">
    <source>
        <dbReference type="ARBA" id="ARBA00022603"/>
    </source>
</evidence>
<dbReference type="InterPro" id="IPR029063">
    <property type="entry name" value="SAM-dependent_MTases_sf"/>
</dbReference>
<keyword evidence="2" id="KW-0489">Methyltransferase</keyword>
<keyword evidence="3" id="KW-0808">Transferase</keyword>
<keyword evidence="8" id="KW-1185">Reference proteome</keyword>
<comment type="catalytic activity">
    <reaction evidence="6">
        <text>a 2'-deoxyadenosine in DNA + S-adenosyl-L-methionine = an N(6)-methyl-2'-deoxyadenosine in DNA + S-adenosyl-L-homocysteine + H(+)</text>
        <dbReference type="Rhea" id="RHEA:15197"/>
        <dbReference type="Rhea" id="RHEA-COMP:12418"/>
        <dbReference type="Rhea" id="RHEA-COMP:12419"/>
        <dbReference type="ChEBI" id="CHEBI:15378"/>
        <dbReference type="ChEBI" id="CHEBI:57856"/>
        <dbReference type="ChEBI" id="CHEBI:59789"/>
        <dbReference type="ChEBI" id="CHEBI:90615"/>
        <dbReference type="ChEBI" id="CHEBI:90616"/>
        <dbReference type="EC" id="2.1.1.72"/>
    </reaction>
</comment>
<evidence type="ECO:0000256" key="4">
    <source>
        <dbReference type="ARBA" id="ARBA00022691"/>
    </source>
</evidence>
<sequence length="495" mass="54896">MTTAAARKQRIEFGDFQTPDSLALAVCKRLTALGICPDVVIEPTCGVGAFVVAAVQSFPTAKKIMGFEVNSDYLETSRLRLQHELESGRVYLAQADFFATRWQAILEQASGALLVLGNFPWVTNSVQSGIGGVNLPRKANFQHHNGLDAITGKANFDISEWMLLEVFRWMEGRQGDVAMLVKTAVARKVLAHAQRQGLALASSCIIKIDAKKAFDVSVDACLLVVRFNNAVVATDEYQVFDNLESTQGQRVGHRLGLSIADLDAFDAHVALVGKSPEKWRSGVKHDAAAVMELTRHGQTLQNGYGETVDLESDYLYPLMKGSDIGSGKGWRKKYLLVTQRYVGESTDSIRTRTPKTWRYLQKHADILGARASSIYIKNPQFSVFGVGTYSFRPWRIAICGLYKSLDFRLIAPIEGKPVMFDDTVYYLSFDEEAVAQKVFALLHSDAAKELLSSLIFWDEKRPVKASILNMLDWSLMQEGKIKSPQQSQLPLGICA</sequence>
<dbReference type="AlphaFoldDB" id="A0A975F9I7"/>
<reference evidence="7" key="1">
    <citation type="submission" date="2021-04" db="EMBL/GenBank/DDBJ databases">
        <title>Genomics, taxonomy and metabolism of representatives of sulfur bacteria of the genus Thiothrix: Thiothrix fructosivorans QT, Thiothrix unzii A1T and three new species, Thiothrix subterranea sp. nov., Thiothrix litoralis sp. nov. and 'Candidatus Thiothrix anitrata' sp. nov.</title>
        <authorList>
            <person name="Ravin N.V."/>
            <person name="Smolyakov D."/>
            <person name="Rudenko T.S."/>
            <person name="Mardanov A.V."/>
            <person name="Beletsky A.V."/>
            <person name="Markov N.D."/>
            <person name="Fomenkov A.I."/>
            <person name="Roberts R.J."/>
            <person name="Karnachuk O.V."/>
            <person name="Novikov A."/>
            <person name="Grabovich M.Y."/>
        </authorList>
    </citation>
    <scope>NUCLEOTIDE SEQUENCE</scope>
    <source>
        <strain evidence="7">A1</strain>
    </source>
</reference>
<name>A0A975F9I7_9GAMM</name>
<gene>
    <name evidence="7" type="ORF">J9260_17415</name>
</gene>
<dbReference type="GO" id="GO:0009007">
    <property type="term" value="F:site-specific DNA-methyltransferase (adenine-specific) activity"/>
    <property type="evidence" value="ECO:0007669"/>
    <property type="project" value="UniProtKB-EC"/>
</dbReference>
<dbReference type="GO" id="GO:0009307">
    <property type="term" value="P:DNA restriction-modification system"/>
    <property type="evidence" value="ECO:0007669"/>
    <property type="project" value="UniProtKB-KW"/>
</dbReference>
<dbReference type="EMBL" id="CP072793">
    <property type="protein sequence ID" value="QTR53454.1"/>
    <property type="molecule type" value="Genomic_DNA"/>
</dbReference>
<proteinExistence type="predicted"/>
<evidence type="ECO:0000256" key="3">
    <source>
        <dbReference type="ARBA" id="ARBA00022679"/>
    </source>
</evidence>
<dbReference type="KEGG" id="tun:J9260_17415"/>
<dbReference type="Gene3D" id="3.40.50.150">
    <property type="entry name" value="Vaccinia Virus protein VP39"/>
    <property type="match status" value="1"/>
</dbReference>
<evidence type="ECO:0000313" key="8">
    <source>
        <dbReference type="Proteomes" id="UP000672009"/>
    </source>
</evidence>
<keyword evidence="5" id="KW-0680">Restriction system</keyword>
<dbReference type="SUPFAM" id="SSF53335">
    <property type="entry name" value="S-adenosyl-L-methionine-dependent methyltransferases"/>
    <property type="match status" value="1"/>
</dbReference>
<evidence type="ECO:0000313" key="7">
    <source>
        <dbReference type="EMBL" id="QTR53454.1"/>
    </source>
</evidence>
<dbReference type="REBASE" id="485729">
    <property type="entry name" value="M.TunA1ORF17415P"/>
</dbReference>
<organism evidence="7 8">
    <name type="scientific">Thiothrix unzii</name>
    <dbReference type="NCBI Taxonomy" id="111769"/>
    <lineage>
        <taxon>Bacteria</taxon>
        <taxon>Pseudomonadati</taxon>
        <taxon>Pseudomonadota</taxon>
        <taxon>Gammaproteobacteria</taxon>
        <taxon>Thiotrichales</taxon>
        <taxon>Thiotrichaceae</taxon>
        <taxon>Thiothrix</taxon>
    </lineage>
</organism>
<dbReference type="GO" id="GO:0032259">
    <property type="term" value="P:methylation"/>
    <property type="evidence" value="ECO:0007669"/>
    <property type="project" value="UniProtKB-KW"/>
</dbReference>
<evidence type="ECO:0000256" key="6">
    <source>
        <dbReference type="ARBA" id="ARBA00047942"/>
    </source>
</evidence>